<evidence type="ECO:0000313" key="2">
    <source>
        <dbReference type="EMBL" id="KAH7430127.1"/>
    </source>
</evidence>
<comment type="similarity">
    <text evidence="1">Belongs to the ARG7 family.</text>
</comment>
<evidence type="ECO:0000256" key="1">
    <source>
        <dbReference type="ARBA" id="ARBA00006974"/>
    </source>
</evidence>
<proteinExistence type="inferred from homology"/>
<keyword evidence="3" id="KW-1185">Reference proteome</keyword>
<gene>
    <name evidence="2" type="ORF">KP509_09G084900</name>
</gene>
<dbReference type="Pfam" id="PF02519">
    <property type="entry name" value="Auxin_inducible"/>
    <property type="match status" value="1"/>
</dbReference>
<dbReference type="OrthoDB" id="1864078at2759"/>
<dbReference type="AlphaFoldDB" id="A0A8T2U2Y4"/>
<reference evidence="2" key="1">
    <citation type="submission" date="2021-08" db="EMBL/GenBank/DDBJ databases">
        <title>WGS assembly of Ceratopteris richardii.</title>
        <authorList>
            <person name="Marchant D.B."/>
            <person name="Chen G."/>
            <person name="Jenkins J."/>
            <person name="Shu S."/>
            <person name="Leebens-Mack J."/>
            <person name="Grimwood J."/>
            <person name="Schmutz J."/>
            <person name="Soltis P."/>
            <person name="Soltis D."/>
            <person name="Chen Z.-H."/>
        </authorList>
    </citation>
    <scope>NUCLEOTIDE SEQUENCE</scope>
    <source>
        <strain evidence="2">Whitten #5841</strain>
        <tissue evidence="2">Leaf</tissue>
    </source>
</reference>
<protein>
    <recommendedName>
        <fullName evidence="4">Small auxin up regulated protein</fullName>
    </recommendedName>
</protein>
<dbReference type="InterPro" id="IPR003676">
    <property type="entry name" value="SAUR_fam"/>
</dbReference>
<dbReference type="Proteomes" id="UP000825935">
    <property type="component" value="Chromosome 9"/>
</dbReference>
<accession>A0A8T2U2Y4</accession>
<dbReference type="PANTHER" id="PTHR31374">
    <property type="entry name" value="AUXIN-INDUCED PROTEIN-LIKE-RELATED"/>
    <property type="match status" value="1"/>
</dbReference>
<dbReference type="PANTHER" id="PTHR31374:SF32">
    <property type="entry name" value="SAUR FAMILY PROTEIN"/>
    <property type="match status" value="1"/>
</dbReference>
<organism evidence="2 3">
    <name type="scientific">Ceratopteris richardii</name>
    <name type="common">Triangle waterfern</name>
    <dbReference type="NCBI Taxonomy" id="49495"/>
    <lineage>
        <taxon>Eukaryota</taxon>
        <taxon>Viridiplantae</taxon>
        <taxon>Streptophyta</taxon>
        <taxon>Embryophyta</taxon>
        <taxon>Tracheophyta</taxon>
        <taxon>Polypodiopsida</taxon>
        <taxon>Polypodiidae</taxon>
        <taxon>Polypodiales</taxon>
        <taxon>Pteridineae</taxon>
        <taxon>Pteridaceae</taxon>
        <taxon>Parkerioideae</taxon>
        <taxon>Ceratopteris</taxon>
    </lineage>
</organism>
<name>A0A8T2U2Y4_CERRI</name>
<sequence>MSHGGLAPQGYLAIYVGRERRRFEIRAEHINHPVLRGLLQRTEEEFGLNQTGGLAIPACQVVLFEHLLWMLDNHDTAHLLQDPSELSELLDLYVPKRATLAGIACSTREKNLPTPTSAAHSG</sequence>
<evidence type="ECO:0008006" key="4">
    <source>
        <dbReference type="Google" id="ProtNLM"/>
    </source>
</evidence>
<dbReference type="EMBL" id="CM035414">
    <property type="protein sequence ID" value="KAH7430127.1"/>
    <property type="molecule type" value="Genomic_DNA"/>
</dbReference>
<comment type="caution">
    <text evidence="2">The sequence shown here is derived from an EMBL/GenBank/DDBJ whole genome shotgun (WGS) entry which is preliminary data.</text>
</comment>
<dbReference type="GO" id="GO:0009733">
    <property type="term" value="P:response to auxin"/>
    <property type="evidence" value="ECO:0007669"/>
    <property type="project" value="InterPro"/>
</dbReference>
<evidence type="ECO:0000313" key="3">
    <source>
        <dbReference type="Proteomes" id="UP000825935"/>
    </source>
</evidence>